<dbReference type="Gene3D" id="3.30.40.220">
    <property type="match status" value="2"/>
</dbReference>
<organism evidence="1">
    <name type="scientific">viral metagenome</name>
    <dbReference type="NCBI Taxonomy" id="1070528"/>
    <lineage>
        <taxon>unclassified sequences</taxon>
        <taxon>metagenomes</taxon>
        <taxon>organismal metagenomes</taxon>
    </lineage>
</organism>
<protein>
    <submittedName>
        <fullName evidence="1">Uncharacterized protein</fullName>
    </submittedName>
</protein>
<reference evidence="1" key="1">
    <citation type="journal article" date="2020" name="Nature">
        <title>Giant virus diversity and host interactions through global metagenomics.</title>
        <authorList>
            <person name="Schulz F."/>
            <person name="Roux S."/>
            <person name="Paez-Espino D."/>
            <person name="Jungbluth S."/>
            <person name="Walsh D.A."/>
            <person name="Denef V.J."/>
            <person name="McMahon K.D."/>
            <person name="Konstantinidis K.T."/>
            <person name="Eloe-Fadrosh E.A."/>
            <person name="Kyrpides N.C."/>
            <person name="Woyke T."/>
        </authorList>
    </citation>
    <scope>NUCLEOTIDE SEQUENCE</scope>
    <source>
        <strain evidence="1">GVMAG-S-3300013286-35</strain>
    </source>
</reference>
<name>A0A6C0KVV1_9ZZZZ</name>
<proteinExistence type="predicted"/>
<dbReference type="AlphaFoldDB" id="A0A6C0KVV1"/>
<evidence type="ECO:0000313" key="1">
    <source>
        <dbReference type="EMBL" id="QHU22095.1"/>
    </source>
</evidence>
<sequence>METCKAIIQEGGRKGLLCQFPPSEENAYCGRHQRHLQYEKVLREGKIPCRFFFRGCDVSVEEKGSCASCKVSLQKKTIQCGHEGCKFKTTGHKYCNKHLRDIYYDEEKAKGIKYCDIARGCLTICKDGYTKCDECRNISYNKEKDLRVERNRLHDAIEQNGRGKNQICVNCGQDYEQYMTKYNKPSKLCTPCNKNNLEQDAKRENRVRNFKNENYNNIERLYRDYITGVAKRGYEISINFEEFKKLVVSKCYYCHYTKEKETNGIDRLNNDIGYTKENCVPCCEICNMIKHYYHPLFFIELCKIITGIKKGTKEFYLNWKEYYGRTNYHNYVNYKKTTENKRELPFNITKDDWTRLIIEPCYLCGYQDKKGIGLDRVDNTKREYTIDNVKPCCGSCNNLKGSYTLETIMEKTKLISKVWRDTSNFESIPRTHNPMREKPAKTAS</sequence>
<dbReference type="EMBL" id="MN740996">
    <property type="protein sequence ID" value="QHU22095.1"/>
    <property type="molecule type" value="Genomic_DNA"/>
</dbReference>
<accession>A0A6C0KVV1</accession>